<dbReference type="OrthoDB" id="9799862at2"/>
<dbReference type="InterPro" id="IPR009384">
    <property type="entry name" value="SwrD-like"/>
</dbReference>
<protein>
    <submittedName>
        <fullName evidence="1">Flagellar protein FlbD</fullName>
    </submittedName>
</protein>
<dbReference type="PANTHER" id="PTHR39185:SF1">
    <property type="entry name" value="SWARMING MOTILITY PROTEIN SWRD"/>
    <property type="match status" value="1"/>
</dbReference>
<keyword evidence="1" id="KW-0969">Cilium</keyword>
<name>A0A5B9EHD5_9BACT</name>
<dbReference type="EMBL" id="CP042806">
    <property type="protein sequence ID" value="QEE29757.1"/>
    <property type="molecule type" value="Genomic_DNA"/>
</dbReference>
<keyword evidence="2" id="KW-1185">Reference proteome</keyword>
<proteinExistence type="predicted"/>
<dbReference type="AlphaFoldDB" id="A0A5B9EHD5"/>
<dbReference type="PANTHER" id="PTHR39185">
    <property type="entry name" value="SWARMING MOTILITY PROTEIN SWRD"/>
    <property type="match status" value="1"/>
</dbReference>
<dbReference type="Pfam" id="PF06289">
    <property type="entry name" value="FlbD"/>
    <property type="match status" value="1"/>
</dbReference>
<accession>A0A5B9EHD5</accession>
<keyword evidence="1" id="KW-0966">Cell projection</keyword>
<reference evidence="1 2" key="1">
    <citation type="submission" date="2019-08" db="EMBL/GenBank/DDBJ databases">
        <title>Complete genome sequence of Terriglobus albidus strain ORNL.</title>
        <authorList>
            <person name="Podar M."/>
        </authorList>
    </citation>
    <scope>NUCLEOTIDE SEQUENCE [LARGE SCALE GENOMIC DNA]</scope>
    <source>
        <strain evidence="1 2">ORNL</strain>
    </source>
</reference>
<sequence>MIELTRLNGHALYINADLIKYIEAAPDTMITLVTNEKTVVRESCQQVLELAHQYKVNLLRATWPTAADALTAKFAHNIEETSR</sequence>
<dbReference type="Proteomes" id="UP000321820">
    <property type="component" value="Chromosome"/>
</dbReference>
<keyword evidence="1" id="KW-0282">Flagellum</keyword>
<evidence type="ECO:0000313" key="1">
    <source>
        <dbReference type="EMBL" id="QEE29757.1"/>
    </source>
</evidence>
<organism evidence="1 2">
    <name type="scientific">Terriglobus albidus</name>
    <dbReference type="NCBI Taxonomy" id="1592106"/>
    <lineage>
        <taxon>Bacteria</taxon>
        <taxon>Pseudomonadati</taxon>
        <taxon>Acidobacteriota</taxon>
        <taxon>Terriglobia</taxon>
        <taxon>Terriglobales</taxon>
        <taxon>Acidobacteriaceae</taxon>
        <taxon>Terriglobus</taxon>
    </lineage>
</organism>
<dbReference type="KEGG" id="talb:FTW19_18270"/>
<evidence type="ECO:0000313" key="2">
    <source>
        <dbReference type="Proteomes" id="UP000321820"/>
    </source>
</evidence>
<dbReference type="RefSeq" id="WP_147649027.1">
    <property type="nucleotide sequence ID" value="NZ_CP042806.1"/>
</dbReference>
<gene>
    <name evidence="1" type="ORF">FTW19_18270</name>
</gene>